<dbReference type="PANTHER" id="PTHR45348">
    <property type="entry name" value="HYPOTHETICAL OXIDOREDUCTASE (EUROFUNG)"/>
    <property type="match status" value="1"/>
</dbReference>
<sequence length="182" mass="19171">MLADIKMPTKDAPFVPPRTQRAVIIDAHDNVLVSSDAPMPAMGPSQFVAHTDAVAINPSDTKMRGPFVTPMGILGTDYAGRVVAVGSEVKDVEVGDRICGAQHAMKADTPDRGAFSQYNVSAGRVWLKIPPTMKTEEGASFGAGISTAGLAIRVLGLPLPDAPLEKPTRVLVYGAAPRQEPL</sequence>
<dbReference type="InterPro" id="IPR011032">
    <property type="entry name" value="GroES-like_sf"/>
</dbReference>
<organism evidence="4 5">
    <name type="scientific">Cudoniella acicularis</name>
    <dbReference type="NCBI Taxonomy" id="354080"/>
    <lineage>
        <taxon>Eukaryota</taxon>
        <taxon>Fungi</taxon>
        <taxon>Dikarya</taxon>
        <taxon>Ascomycota</taxon>
        <taxon>Pezizomycotina</taxon>
        <taxon>Leotiomycetes</taxon>
        <taxon>Helotiales</taxon>
        <taxon>Tricladiaceae</taxon>
        <taxon>Cudoniella</taxon>
    </lineage>
</organism>
<proteinExistence type="inferred from homology"/>
<dbReference type="Gene3D" id="3.40.50.720">
    <property type="entry name" value="NAD(P)-binding Rossmann-like Domain"/>
    <property type="match status" value="1"/>
</dbReference>
<dbReference type="Pfam" id="PF08240">
    <property type="entry name" value="ADH_N"/>
    <property type="match status" value="1"/>
</dbReference>
<gene>
    <name evidence="4" type="ORF">G7Y89_g2490</name>
</gene>
<feature type="domain" description="Alcohol dehydrogenase-like N-terminal" evidence="3">
    <location>
        <begin position="44"/>
        <end position="130"/>
    </location>
</feature>
<name>A0A8H4RU18_9HELO</name>
<dbReference type="OrthoDB" id="48317at2759"/>
<dbReference type="AlphaFoldDB" id="A0A8H4RU18"/>
<reference evidence="4 5" key="1">
    <citation type="submission" date="2020-03" db="EMBL/GenBank/DDBJ databases">
        <title>Draft Genome Sequence of Cudoniella acicularis.</title>
        <authorList>
            <person name="Buettner E."/>
            <person name="Kellner H."/>
        </authorList>
    </citation>
    <scope>NUCLEOTIDE SEQUENCE [LARGE SCALE GENOMIC DNA]</scope>
    <source>
        <strain evidence="4 5">DSM 108380</strain>
    </source>
</reference>
<evidence type="ECO:0000256" key="1">
    <source>
        <dbReference type="ARBA" id="ARBA00008072"/>
    </source>
</evidence>
<keyword evidence="2" id="KW-0560">Oxidoreductase</keyword>
<dbReference type="InterPro" id="IPR047122">
    <property type="entry name" value="Trans-enoyl_RdTase-like"/>
</dbReference>
<dbReference type="Gene3D" id="3.90.180.10">
    <property type="entry name" value="Medium-chain alcohol dehydrogenases, catalytic domain"/>
    <property type="match status" value="1"/>
</dbReference>
<dbReference type="PANTHER" id="PTHR45348:SF2">
    <property type="entry name" value="ZINC-TYPE ALCOHOL DEHYDROGENASE-LIKE PROTEIN C2E1P3.01"/>
    <property type="match status" value="1"/>
</dbReference>
<accession>A0A8H4RU18</accession>
<evidence type="ECO:0000259" key="3">
    <source>
        <dbReference type="Pfam" id="PF08240"/>
    </source>
</evidence>
<evidence type="ECO:0000313" key="4">
    <source>
        <dbReference type="EMBL" id="KAF4635603.1"/>
    </source>
</evidence>
<evidence type="ECO:0000313" key="5">
    <source>
        <dbReference type="Proteomes" id="UP000566819"/>
    </source>
</evidence>
<protein>
    <recommendedName>
        <fullName evidence="3">Alcohol dehydrogenase-like N-terminal domain-containing protein</fullName>
    </recommendedName>
</protein>
<comment type="similarity">
    <text evidence="1">Belongs to the zinc-containing alcohol dehydrogenase family.</text>
</comment>
<dbReference type="EMBL" id="JAAMPI010000109">
    <property type="protein sequence ID" value="KAF4635603.1"/>
    <property type="molecule type" value="Genomic_DNA"/>
</dbReference>
<dbReference type="Proteomes" id="UP000566819">
    <property type="component" value="Unassembled WGS sequence"/>
</dbReference>
<evidence type="ECO:0000256" key="2">
    <source>
        <dbReference type="ARBA" id="ARBA00023002"/>
    </source>
</evidence>
<keyword evidence="5" id="KW-1185">Reference proteome</keyword>
<dbReference type="GO" id="GO:0016651">
    <property type="term" value="F:oxidoreductase activity, acting on NAD(P)H"/>
    <property type="evidence" value="ECO:0007669"/>
    <property type="project" value="InterPro"/>
</dbReference>
<dbReference type="InterPro" id="IPR013154">
    <property type="entry name" value="ADH-like_N"/>
</dbReference>
<comment type="caution">
    <text evidence="4">The sequence shown here is derived from an EMBL/GenBank/DDBJ whole genome shotgun (WGS) entry which is preliminary data.</text>
</comment>
<dbReference type="SUPFAM" id="SSF50129">
    <property type="entry name" value="GroES-like"/>
    <property type="match status" value="1"/>
</dbReference>